<proteinExistence type="predicted"/>
<feature type="region of interest" description="Disordered" evidence="1">
    <location>
        <begin position="79"/>
        <end position="100"/>
    </location>
</feature>
<dbReference type="AlphaFoldDB" id="A0A5C0B519"/>
<accession>A0A5C0B519</accession>
<keyword evidence="4" id="KW-1185">Reference proteome</keyword>
<name>A0A5C0B519_9BURK</name>
<organism evidence="3 4">
    <name type="scientific">Pigmentiphaga aceris</name>
    <dbReference type="NCBI Taxonomy" id="1940612"/>
    <lineage>
        <taxon>Bacteria</taxon>
        <taxon>Pseudomonadati</taxon>
        <taxon>Pseudomonadota</taxon>
        <taxon>Betaproteobacteria</taxon>
        <taxon>Burkholderiales</taxon>
        <taxon>Alcaligenaceae</taxon>
        <taxon>Pigmentiphaga</taxon>
    </lineage>
</organism>
<dbReference type="RefSeq" id="WP_148818600.1">
    <property type="nucleotide sequence ID" value="NZ_CP043046.1"/>
</dbReference>
<sequence length="300" mass="31769">MPSQRALYSAMTFFSLTAVVVVALRRPFDLVGWACLVACIGFVALGCLAIVKPDIAAGRRRHKTAAAGGFPAAFEHGHDTNEALAPEPGKEATVGEPSDNEPEVLKQTVSALEAVGATTPGEIDTTTLWVAAQRMDPGQAIGVHEALAALSDLHDAGQGQIGRLIFVPAHTEYDRSLIAEIVAATLAAFGHDIRPTDIGVELPPGGGEGTATISFPLADRIERVTCHYRWKYPPDDLLPALVRFTKPEAPRDLVCADPGDQTLLYAAIRAGALDELNHQLPGDQDLFDKVEPVAKTAGTA</sequence>
<gene>
    <name evidence="3" type="ORF">FXN63_26225</name>
</gene>
<dbReference type="EMBL" id="CP043046">
    <property type="protein sequence ID" value="QEI08956.1"/>
    <property type="molecule type" value="Genomic_DNA"/>
</dbReference>
<dbReference type="KEGG" id="pacr:FXN63_26225"/>
<feature type="transmembrane region" description="Helical" evidence="2">
    <location>
        <begin position="30"/>
        <end position="51"/>
    </location>
</feature>
<evidence type="ECO:0000256" key="2">
    <source>
        <dbReference type="SAM" id="Phobius"/>
    </source>
</evidence>
<dbReference type="OrthoDB" id="7914204at2"/>
<dbReference type="Proteomes" id="UP000325161">
    <property type="component" value="Chromosome"/>
</dbReference>
<evidence type="ECO:0000256" key="1">
    <source>
        <dbReference type="SAM" id="MobiDB-lite"/>
    </source>
</evidence>
<feature type="transmembrane region" description="Helical" evidence="2">
    <location>
        <begin position="7"/>
        <end position="24"/>
    </location>
</feature>
<keyword evidence="2" id="KW-0472">Membrane</keyword>
<keyword evidence="2" id="KW-1133">Transmembrane helix</keyword>
<evidence type="ECO:0000313" key="3">
    <source>
        <dbReference type="EMBL" id="QEI08956.1"/>
    </source>
</evidence>
<reference evidence="3 4" key="1">
    <citation type="submission" date="2019-08" db="EMBL/GenBank/DDBJ databases">
        <title>Amphibian skin-associated Pigmentiphaga: genome sequence and occurrence across geography and hosts.</title>
        <authorList>
            <person name="Bletz M.C."/>
            <person name="Bunk B."/>
            <person name="Sproeer C."/>
            <person name="Biwer P."/>
            <person name="Reiter S."/>
            <person name="Rabemananjara F.C.E."/>
            <person name="Schulz S."/>
            <person name="Overmann J."/>
            <person name="Vences M."/>
        </authorList>
    </citation>
    <scope>NUCLEOTIDE SEQUENCE [LARGE SCALE GENOMIC DNA]</scope>
    <source>
        <strain evidence="3 4">Mada1488</strain>
    </source>
</reference>
<keyword evidence="2" id="KW-0812">Transmembrane</keyword>
<evidence type="ECO:0000313" key="4">
    <source>
        <dbReference type="Proteomes" id="UP000325161"/>
    </source>
</evidence>
<protein>
    <submittedName>
        <fullName evidence="3">Uncharacterized protein</fullName>
    </submittedName>
</protein>